<feature type="compositionally biased region" description="Low complexity" evidence="1">
    <location>
        <begin position="810"/>
        <end position="820"/>
    </location>
</feature>
<dbReference type="EMBL" id="BQFW01000004">
    <property type="protein sequence ID" value="GJJ70312.1"/>
    <property type="molecule type" value="Genomic_DNA"/>
</dbReference>
<feature type="compositionally biased region" description="Low complexity" evidence="1">
    <location>
        <begin position="771"/>
        <end position="802"/>
    </location>
</feature>
<dbReference type="GO" id="GO:0030139">
    <property type="term" value="C:endocytic vesicle"/>
    <property type="evidence" value="ECO:0007669"/>
    <property type="project" value="TreeGrafter"/>
</dbReference>
<dbReference type="GO" id="GO:0043130">
    <property type="term" value="F:ubiquitin binding"/>
    <property type="evidence" value="ECO:0007669"/>
    <property type="project" value="InterPro"/>
</dbReference>
<reference evidence="4" key="2">
    <citation type="journal article" date="2022" name="Microbiol. Resour. Announc.">
        <title>Whole-Genome Sequence of Entomortierella parvispora E1425, a Mucoromycotan Fungus Associated with Burkholderiaceae-Related Endosymbiotic Bacteria.</title>
        <authorList>
            <person name="Herlambang A."/>
            <person name="Guo Y."/>
            <person name="Takashima Y."/>
            <person name="Narisawa K."/>
            <person name="Ohta H."/>
            <person name="Nishizawa T."/>
        </authorList>
    </citation>
    <scope>NUCLEOTIDE SEQUENCE</scope>
    <source>
        <strain evidence="4">E1425</strain>
    </source>
</reference>
<dbReference type="InterPro" id="IPR009060">
    <property type="entry name" value="UBA-like_sf"/>
</dbReference>
<dbReference type="InterPro" id="IPR003123">
    <property type="entry name" value="VPS9"/>
</dbReference>
<feature type="compositionally biased region" description="Polar residues" evidence="1">
    <location>
        <begin position="32"/>
        <end position="42"/>
    </location>
</feature>
<sequence>MSLLDDEDEDWKRLGKAMQGTSLGDRVDAASGQPNAAASSTQDKSHEHKDTPETADVDRELVLPPGSITFAPDSPDTAASPSGNEGDTQTPRLSRRKSSMTTIGSKLNRAASTEKHVTILDAQDNNNKVMAGEPLSDSSTEDGKDKEEAKQEEEATKQELSKILMQFDPLVEDAKKKGGKNSVEAITAEDSIQNATATLSPSMSLSSSSSPKTPQQLDSPRTSHDVQVAMAEKAKSSSLASKSSSSLSGTNKKKSERKSALSPERTTVVERGMASGGGSSGNNNRSEPAKPKEIPFDFHKFLEQMRHRSAIPITRYFQSFLKEFDRKPWTVNEQIKIIHDFLDFITGKMEMCDLWKNTTDQEFENVKEGMEKLVMNRLFAYTFSPSTTDDAERDEVLTQKVRIFRWVRESHLDIPDSPHNEAYLNNAQAELKKINSYKAPRDKVICILNCCKFIFTLIRRSEGNSKGADTFLPILIYVVLRANPPNMVSNVQYISRFRNPDKLQAEAGYYLASLMGAISFIENLEASSLSVSPEEFDRQIEKTMAELSQEKADAIAAEAASRAAAAATSSSIRYTRSPEPGTGHKKQESKLATLLAGTSGTRSSSRHRPPIDEKQFLQARSSQQQSQSQQQQLFDEKSPSLTPQQSPHHSSRSGPESSSNLMYKSSPSISSGTGSSIINPAAALIERGANFASKTMQKPLDLIERIFLDSSGDEEEMAKPYPPRVASAPGASAPPLPQRTSNTQIQQQQRPDGPARDDSFTEFVYVPHGQQIHQPSPQQFQQQPLQPTFHQQGQLQQQYPGQLHHHHQQQHYQQQQQQQQHSRERTQSGGHPLPPVPQQQSMEEYLKALETLTDMFPSCEREVCDVILQANDGRLSPSIDTLLEISSASDVGGQTLPPNPERALEEPASERDHEQEGVDDGEVPVTNLLDLSPIETQENP</sequence>
<evidence type="ECO:0000313" key="4">
    <source>
        <dbReference type="EMBL" id="GJJ70312.1"/>
    </source>
</evidence>
<feature type="compositionally biased region" description="Low complexity" evidence="1">
    <location>
        <begin position="236"/>
        <end position="250"/>
    </location>
</feature>
<feature type="compositionally biased region" description="Low complexity" evidence="1">
    <location>
        <begin position="646"/>
        <end position="673"/>
    </location>
</feature>
<dbReference type="InterPro" id="IPR041545">
    <property type="entry name" value="DUF5601"/>
</dbReference>
<feature type="region of interest" description="Disordered" evidence="1">
    <location>
        <begin position="566"/>
        <end position="590"/>
    </location>
</feature>
<dbReference type="OrthoDB" id="300289at2759"/>
<feature type="compositionally biased region" description="Basic and acidic residues" evidence="1">
    <location>
        <begin position="43"/>
        <end position="61"/>
    </location>
</feature>
<proteinExistence type="predicted"/>
<dbReference type="Gene3D" id="1.10.8.10">
    <property type="entry name" value="DNA helicase RuvA subunit, C-terminal domain"/>
    <property type="match status" value="1"/>
</dbReference>
<evidence type="ECO:0000259" key="3">
    <source>
        <dbReference type="PROSITE" id="PS51205"/>
    </source>
</evidence>
<dbReference type="GO" id="GO:0005085">
    <property type="term" value="F:guanyl-nucleotide exchange factor activity"/>
    <property type="evidence" value="ECO:0007669"/>
    <property type="project" value="InterPro"/>
</dbReference>
<dbReference type="Proteomes" id="UP000827284">
    <property type="component" value="Unassembled WGS sequence"/>
</dbReference>
<dbReference type="PANTHER" id="PTHR23101:SF25">
    <property type="entry name" value="GTPASE-ACTIVATING PROTEIN AND VPS9 DOMAIN-CONTAINING PROTEIN 1"/>
    <property type="match status" value="1"/>
</dbReference>
<dbReference type="InterPro" id="IPR037191">
    <property type="entry name" value="VPS9_dom_sf"/>
</dbReference>
<dbReference type="GO" id="GO:0005829">
    <property type="term" value="C:cytosol"/>
    <property type="evidence" value="ECO:0007669"/>
    <property type="project" value="TreeGrafter"/>
</dbReference>
<dbReference type="SUPFAM" id="SSF109993">
    <property type="entry name" value="VPS9 domain"/>
    <property type="match status" value="1"/>
</dbReference>
<feature type="domain" description="CUE" evidence="2">
    <location>
        <begin position="844"/>
        <end position="887"/>
    </location>
</feature>
<dbReference type="Gene3D" id="1.20.1050.80">
    <property type="entry name" value="VPS9 domain"/>
    <property type="match status" value="1"/>
</dbReference>
<dbReference type="InterPro" id="IPR045046">
    <property type="entry name" value="Vps9-like"/>
</dbReference>
<dbReference type="PROSITE" id="PS51205">
    <property type="entry name" value="VPS9"/>
    <property type="match status" value="1"/>
</dbReference>
<dbReference type="GO" id="GO:0031267">
    <property type="term" value="F:small GTPase binding"/>
    <property type="evidence" value="ECO:0007669"/>
    <property type="project" value="TreeGrafter"/>
</dbReference>
<feature type="region of interest" description="Disordered" evidence="1">
    <location>
        <begin position="15"/>
        <end position="292"/>
    </location>
</feature>
<name>A0A9P3LTV6_9FUNG</name>
<feature type="compositionally biased region" description="Polar residues" evidence="1">
    <location>
        <begin position="77"/>
        <end position="92"/>
    </location>
</feature>
<feature type="region of interest" description="Disordered" evidence="1">
    <location>
        <begin position="713"/>
        <end position="759"/>
    </location>
</feature>
<dbReference type="GO" id="GO:0016192">
    <property type="term" value="P:vesicle-mediated transport"/>
    <property type="evidence" value="ECO:0007669"/>
    <property type="project" value="InterPro"/>
</dbReference>
<dbReference type="Gene3D" id="1.10.246.120">
    <property type="match status" value="1"/>
</dbReference>
<feature type="region of interest" description="Disordered" evidence="1">
    <location>
        <begin position="888"/>
        <end position="940"/>
    </location>
</feature>
<feature type="region of interest" description="Disordered" evidence="1">
    <location>
        <begin position="616"/>
        <end position="673"/>
    </location>
</feature>
<reference evidence="4" key="1">
    <citation type="submission" date="2021-11" db="EMBL/GenBank/DDBJ databases">
        <authorList>
            <person name="Herlambang A."/>
            <person name="Guo Y."/>
            <person name="Takashima Y."/>
            <person name="Nishizawa T."/>
        </authorList>
    </citation>
    <scope>NUCLEOTIDE SEQUENCE</scope>
    <source>
        <strain evidence="4">E1425</strain>
    </source>
</reference>
<feature type="compositionally biased region" description="Basic and acidic residues" evidence="1">
    <location>
        <begin position="141"/>
        <end position="160"/>
    </location>
</feature>
<evidence type="ECO:0000256" key="1">
    <source>
        <dbReference type="SAM" id="MobiDB-lite"/>
    </source>
</evidence>
<dbReference type="InterPro" id="IPR003892">
    <property type="entry name" value="CUE"/>
</dbReference>
<feature type="domain" description="VPS9" evidence="3">
    <location>
        <begin position="391"/>
        <end position="530"/>
    </location>
</feature>
<evidence type="ECO:0000259" key="2">
    <source>
        <dbReference type="PROSITE" id="PS51140"/>
    </source>
</evidence>
<dbReference type="SMART" id="SM00167">
    <property type="entry name" value="VPS9"/>
    <property type="match status" value="1"/>
</dbReference>
<feature type="compositionally biased region" description="Basic and acidic residues" evidence="1">
    <location>
        <begin position="902"/>
        <end position="916"/>
    </location>
</feature>
<dbReference type="AlphaFoldDB" id="A0A9P3LTV6"/>
<dbReference type="Pfam" id="PF18151">
    <property type="entry name" value="DUF5601"/>
    <property type="match status" value="1"/>
</dbReference>
<comment type="caution">
    <text evidence="4">The sequence shown here is derived from an EMBL/GenBank/DDBJ whole genome shotgun (WGS) entry which is preliminary data.</text>
</comment>
<dbReference type="PROSITE" id="PS51140">
    <property type="entry name" value="CUE"/>
    <property type="match status" value="1"/>
</dbReference>
<protein>
    <submittedName>
        <fullName evidence="4">Rab5 GDP/GTP exchange factor</fullName>
    </submittedName>
</protein>
<accession>A0A9P3LTV6</accession>
<keyword evidence="5" id="KW-1185">Reference proteome</keyword>
<organism evidence="4 5">
    <name type="scientific">Entomortierella parvispora</name>
    <dbReference type="NCBI Taxonomy" id="205924"/>
    <lineage>
        <taxon>Eukaryota</taxon>
        <taxon>Fungi</taxon>
        <taxon>Fungi incertae sedis</taxon>
        <taxon>Mucoromycota</taxon>
        <taxon>Mortierellomycotina</taxon>
        <taxon>Mortierellomycetes</taxon>
        <taxon>Mortierellales</taxon>
        <taxon>Mortierellaceae</taxon>
        <taxon>Entomortierella</taxon>
    </lineage>
</organism>
<dbReference type="SUPFAM" id="SSF46934">
    <property type="entry name" value="UBA-like"/>
    <property type="match status" value="1"/>
</dbReference>
<evidence type="ECO:0000313" key="5">
    <source>
        <dbReference type="Proteomes" id="UP000827284"/>
    </source>
</evidence>
<dbReference type="PANTHER" id="PTHR23101">
    <property type="entry name" value="RAB GDP/GTP EXCHANGE FACTOR"/>
    <property type="match status" value="1"/>
</dbReference>
<gene>
    <name evidence="4" type="ORF">EMPS_02661</name>
</gene>
<dbReference type="SMART" id="SM00546">
    <property type="entry name" value="CUE"/>
    <property type="match status" value="1"/>
</dbReference>
<dbReference type="Pfam" id="PF02204">
    <property type="entry name" value="VPS9"/>
    <property type="match status" value="1"/>
</dbReference>
<feature type="compositionally biased region" description="Low complexity" evidence="1">
    <location>
        <begin position="621"/>
        <end position="632"/>
    </location>
</feature>
<feature type="compositionally biased region" description="Low complexity" evidence="1">
    <location>
        <begin position="199"/>
        <end position="211"/>
    </location>
</feature>
<feature type="region of interest" description="Disordered" evidence="1">
    <location>
        <begin position="771"/>
        <end position="838"/>
    </location>
</feature>